<name>E9SFA6_RUMAL</name>
<sequence>MQDKKSHNRKFPNNGKAKRSWLVGMLKCPHCGYSIQLNIQHNKERTKTWRYLIDFGFSTAQGCRKRTLKTKLDDVEEAVYIAMCDKIKCLEVARHEEDTP</sequence>
<evidence type="ECO:0000313" key="2">
    <source>
        <dbReference type="Proteomes" id="UP000004259"/>
    </source>
</evidence>
<dbReference type="EMBL" id="ADKM02000113">
    <property type="protein sequence ID" value="EGC02036.1"/>
    <property type="molecule type" value="Genomic_DNA"/>
</dbReference>
<dbReference type="Proteomes" id="UP000004259">
    <property type="component" value="Unassembled WGS sequence"/>
</dbReference>
<reference evidence="1 2" key="1">
    <citation type="submission" date="2011-02" db="EMBL/GenBank/DDBJ databases">
        <authorList>
            <person name="Nelson K.E."/>
            <person name="Sutton G."/>
            <person name="Torralba M."/>
            <person name="Durkin S."/>
            <person name="Harkins D."/>
            <person name="Montgomery R."/>
            <person name="Ziemer C."/>
            <person name="Klaassens E."/>
            <person name="Ocuiv P."/>
            <person name="Morrison M."/>
        </authorList>
    </citation>
    <scope>NUCLEOTIDE SEQUENCE [LARGE SCALE GENOMIC DNA]</scope>
    <source>
        <strain evidence="1 2">8</strain>
    </source>
</reference>
<gene>
    <name evidence="1" type="ORF">CUS_4684</name>
</gene>
<proteinExistence type="predicted"/>
<keyword evidence="2" id="KW-1185">Reference proteome</keyword>
<evidence type="ECO:0000313" key="1">
    <source>
        <dbReference type="EMBL" id="EGC02036.1"/>
    </source>
</evidence>
<protein>
    <submittedName>
        <fullName evidence="1">Conserved domain protein</fullName>
    </submittedName>
</protein>
<organism evidence="1 2">
    <name type="scientific">Ruminococcus albus 8</name>
    <dbReference type="NCBI Taxonomy" id="246199"/>
    <lineage>
        <taxon>Bacteria</taxon>
        <taxon>Bacillati</taxon>
        <taxon>Bacillota</taxon>
        <taxon>Clostridia</taxon>
        <taxon>Eubacteriales</taxon>
        <taxon>Oscillospiraceae</taxon>
        <taxon>Ruminococcus</taxon>
    </lineage>
</organism>
<accession>E9SFA6</accession>
<comment type="caution">
    <text evidence="1">The sequence shown here is derived from an EMBL/GenBank/DDBJ whole genome shotgun (WGS) entry which is preliminary data.</text>
</comment>
<dbReference type="STRING" id="246199.CUS_4684"/>
<dbReference type="AlphaFoldDB" id="E9SFA6"/>